<dbReference type="Pfam" id="PF00677">
    <property type="entry name" value="Lum_binding"/>
    <property type="match status" value="2"/>
</dbReference>
<dbReference type="PROSITE" id="PS51177">
    <property type="entry name" value="LUMAZINE_BIND"/>
    <property type="match status" value="2"/>
</dbReference>
<proteinExistence type="predicted"/>
<comment type="caution">
    <text evidence="12">The sequence shown here is derived from an EMBL/GenBank/DDBJ whole genome shotgun (WGS) entry which is preliminary data.</text>
</comment>
<evidence type="ECO:0000313" key="13">
    <source>
        <dbReference type="Proteomes" id="UP000325957"/>
    </source>
</evidence>
<reference evidence="12 13" key="1">
    <citation type="submission" date="2019-05" db="EMBL/GenBank/DDBJ databases">
        <title>Kocuria coralli sp. nov., a novel actinobacterium isolated from coral reef seawater.</title>
        <authorList>
            <person name="Li J."/>
        </authorList>
    </citation>
    <scope>NUCLEOTIDE SEQUENCE [LARGE SCALE GENOMIC DNA]</scope>
    <source>
        <strain evidence="12 13">SCSIO 13007</strain>
    </source>
</reference>
<dbReference type="Gene3D" id="2.40.30.20">
    <property type="match status" value="2"/>
</dbReference>
<dbReference type="NCBIfam" id="NF006767">
    <property type="entry name" value="PRK09289.1"/>
    <property type="match status" value="1"/>
</dbReference>
<dbReference type="InterPro" id="IPR026017">
    <property type="entry name" value="Lumazine-bd_dom"/>
</dbReference>
<accession>A0A5J5KV33</accession>
<keyword evidence="8" id="KW-0677">Repeat</keyword>
<dbReference type="FunFam" id="2.40.30.20:FF:000004">
    <property type="entry name" value="Riboflavin synthase, alpha subunit"/>
    <property type="match status" value="1"/>
</dbReference>
<evidence type="ECO:0000256" key="1">
    <source>
        <dbReference type="ARBA" id="ARBA00000968"/>
    </source>
</evidence>
<evidence type="ECO:0000256" key="10">
    <source>
        <dbReference type="SAM" id="MobiDB-lite"/>
    </source>
</evidence>
<dbReference type="PIRSF" id="PIRSF000498">
    <property type="entry name" value="Riboflavin_syn_A"/>
    <property type="match status" value="1"/>
</dbReference>
<dbReference type="OrthoDB" id="9793111at2"/>
<feature type="repeat" description="Lumazine-binding" evidence="9">
    <location>
        <begin position="1"/>
        <end position="112"/>
    </location>
</feature>
<protein>
    <recommendedName>
        <fullName evidence="5">Riboflavin synthase</fullName>
        <ecNumber evidence="4">2.5.1.9</ecNumber>
    </recommendedName>
</protein>
<dbReference type="PANTHER" id="PTHR21098">
    <property type="entry name" value="RIBOFLAVIN SYNTHASE ALPHA CHAIN"/>
    <property type="match status" value="1"/>
</dbReference>
<name>A0A5J5KV33_9MICC</name>
<gene>
    <name evidence="12" type="ORF">FCK90_12090</name>
</gene>
<dbReference type="EMBL" id="SZWF01000019">
    <property type="protein sequence ID" value="KAA9393392.1"/>
    <property type="molecule type" value="Genomic_DNA"/>
</dbReference>
<dbReference type="GO" id="GO:0009231">
    <property type="term" value="P:riboflavin biosynthetic process"/>
    <property type="evidence" value="ECO:0007669"/>
    <property type="project" value="UniProtKB-KW"/>
</dbReference>
<comment type="pathway">
    <text evidence="3">Cofactor biosynthesis; riboflavin biosynthesis; riboflavin from 2-hydroxy-3-oxobutyl phosphate and 5-amino-6-(D-ribitylamino)uracil: step 2/2.</text>
</comment>
<dbReference type="EC" id="2.5.1.9" evidence="4"/>
<feature type="compositionally biased region" description="Basic and acidic residues" evidence="10">
    <location>
        <begin position="229"/>
        <end position="238"/>
    </location>
</feature>
<dbReference type="InterPro" id="IPR023366">
    <property type="entry name" value="ATP_synth_asu-like_sf"/>
</dbReference>
<dbReference type="CDD" id="cd00402">
    <property type="entry name" value="Riboflavin_synthase_like"/>
    <property type="match status" value="1"/>
</dbReference>
<dbReference type="SUPFAM" id="SSF63380">
    <property type="entry name" value="Riboflavin synthase domain-like"/>
    <property type="match status" value="2"/>
</dbReference>
<dbReference type="RefSeq" id="WP_158034565.1">
    <property type="nucleotide sequence ID" value="NZ_ML708624.1"/>
</dbReference>
<evidence type="ECO:0000256" key="3">
    <source>
        <dbReference type="ARBA" id="ARBA00004887"/>
    </source>
</evidence>
<comment type="function">
    <text evidence="2">Catalyzes the dismutation of two molecules of 6,7-dimethyl-8-ribityllumazine, resulting in the formation of riboflavin and 5-amino-6-(D-ribitylamino)uracil.</text>
</comment>
<feature type="region of interest" description="Disordered" evidence="10">
    <location>
        <begin position="216"/>
        <end position="238"/>
    </location>
</feature>
<dbReference type="AlphaFoldDB" id="A0A5J5KV33"/>
<evidence type="ECO:0000256" key="2">
    <source>
        <dbReference type="ARBA" id="ARBA00002803"/>
    </source>
</evidence>
<sequence length="238" mass="24148">MFTGIVAATGTVISLERDPSGEEDGSARLRIQAGPIVTDLPPGGSLAVDGVCLTSAPAPAQGGTSPEGGGTEVLTADVMGETLRRTTLGSLRPGAVVNLERCLPADGRLDGHIVQGHVDGTGRILSRIPHGAWQTVRVGIPHDLAPLLAEKGAIAVDGISLTVTAVSAAGATEPWFEIGLIPATLAATGLGAKTEGDPVNLEADVMAKYAARLAAFRGPGRPPETTPETSRETSGEAR</sequence>
<dbReference type="InterPro" id="IPR017938">
    <property type="entry name" value="Riboflavin_synthase-like_b-brl"/>
</dbReference>
<dbReference type="PANTHER" id="PTHR21098:SF12">
    <property type="entry name" value="RIBOFLAVIN SYNTHASE"/>
    <property type="match status" value="1"/>
</dbReference>
<evidence type="ECO:0000256" key="5">
    <source>
        <dbReference type="ARBA" id="ARBA00013950"/>
    </source>
</evidence>
<evidence type="ECO:0000256" key="7">
    <source>
        <dbReference type="ARBA" id="ARBA00022679"/>
    </source>
</evidence>
<evidence type="ECO:0000256" key="4">
    <source>
        <dbReference type="ARBA" id="ARBA00012827"/>
    </source>
</evidence>
<organism evidence="12 13">
    <name type="scientific">Kocuria coralli</name>
    <dbReference type="NCBI Taxonomy" id="1461025"/>
    <lineage>
        <taxon>Bacteria</taxon>
        <taxon>Bacillati</taxon>
        <taxon>Actinomycetota</taxon>
        <taxon>Actinomycetes</taxon>
        <taxon>Micrococcales</taxon>
        <taxon>Micrococcaceae</taxon>
        <taxon>Kocuria</taxon>
    </lineage>
</organism>
<feature type="domain" description="Lumazine-binding" evidence="11">
    <location>
        <begin position="113"/>
        <end position="214"/>
    </location>
</feature>
<comment type="catalytic activity">
    <reaction evidence="1">
        <text>2 6,7-dimethyl-8-(1-D-ribityl)lumazine + H(+) = 5-amino-6-(D-ribitylamino)uracil + riboflavin</text>
        <dbReference type="Rhea" id="RHEA:20772"/>
        <dbReference type="ChEBI" id="CHEBI:15378"/>
        <dbReference type="ChEBI" id="CHEBI:15934"/>
        <dbReference type="ChEBI" id="CHEBI:57986"/>
        <dbReference type="ChEBI" id="CHEBI:58201"/>
        <dbReference type="EC" id="2.5.1.9"/>
    </reaction>
</comment>
<dbReference type="Proteomes" id="UP000325957">
    <property type="component" value="Unassembled WGS sequence"/>
</dbReference>
<feature type="repeat" description="Lumazine-binding" evidence="9">
    <location>
        <begin position="113"/>
        <end position="214"/>
    </location>
</feature>
<keyword evidence="13" id="KW-1185">Reference proteome</keyword>
<keyword evidence="7 12" id="KW-0808">Transferase</keyword>
<keyword evidence="6" id="KW-0686">Riboflavin biosynthesis</keyword>
<dbReference type="GO" id="GO:0004746">
    <property type="term" value="F:riboflavin synthase activity"/>
    <property type="evidence" value="ECO:0007669"/>
    <property type="project" value="UniProtKB-EC"/>
</dbReference>
<evidence type="ECO:0000256" key="9">
    <source>
        <dbReference type="PROSITE-ProRule" id="PRU00524"/>
    </source>
</evidence>
<evidence type="ECO:0000256" key="8">
    <source>
        <dbReference type="ARBA" id="ARBA00022737"/>
    </source>
</evidence>
<evidence type="ECO:0000259" key="11">
    <source>
        <dbReference type="PROSITE" id="PS51177"/>
    </source>
</evidence>
<dbReference type="InterPro" id="IPR001783">
    <property type="entry name" value="Lumazine-bd"/>
</dbReference>
<evidence type="ECO:0000256" key="6">
    <source>
        <dbReference type="ARBA" id="ARBA00022619"/>
    </source>
</evidence>
<evidence type="ECO:0000313" key="12">
    <source>
        <dbReference type="EMBL" id="KAA9393392.1"/>
    </source>
</evidence>
<feature type="domain" description="Lumazine-binding" evidence="11">
    <location>
        <begin position="1"/>
        <end position="112"/>
    </location>
</feature>